<dbReference type="AlphaFoldDB" id="A0AAV9FFV8"/>
<evidence type="ECO:0000256" key="1">
    <source>
        <dbReference type="SAM" id="MobiDB-lite"/>
    </source>
</evidence>
<feature type="region of interest" description="Disordered" evidence="1">
    <location>
        <begin position="108"/>
        <end position="140"/>
    </location>
</feature>
<keyword evidence="3" id="KW-1185">Reference proteome</keyword>
<evidence type="ECO:0000313" key="3">
    <source>
        <dbReference type="Proteomes" id="UP001180020"/>
    </source>
</evidence>
<comment type="caution">
    <text evidence="2">The sequence shown here is derived from an EMBL/GenBank/DDBJ whole genome shotgun (WGS) entry which is preliminary data.</text>
</comment>
<sequence>MRKKLKAIREEGMLEEVQKIPSYIERMKRKKRTQSYMLRSPYKNTMRRKLPKTVRVKKEAIVEIPDEPYEIPKKQGVRSEFGGGQGRNRGVGVRDRVGVTEGYGRWVWGTMGDSGDGRERSRRRNRRCWGQDGRNGGSLR</sequence>
<dbReference type="EMBL" id="JAUJYO010000001">
    <property type="protein sequence ID" value="KAK1324891.1"/>
    <property type="molecule type" value="Genomic_DNA"/>
</dbReference>
<feature type="region of interest" description="Disordered" evidence="1">
    <location>
        <begin position="74"/>
        <end position="95"/>
    </location>
</feature>
<reference evidence="2" key="1">
    <citation type="journal article" date="2023" name="Nat. Commun.">
        <title>Diploid and tetraploid genomes of Acorus and the evolution of monocots.</title>
        <authorList>
            <person name="Ma L."/>
            <person name="Liu K.W."/>
            <person name="Li Z."/>
            <person name="Hsiao Y.Y."/>
            <person name="Qi Y."/>
            <person name="Fu T."/>
            <person name="Tang G.D."/>
            <person name="Zhang D."/>
            <person name="Sun W.H."/>
            <person name="Liu D.K."/>
            <person name="Li Y."/>
            <person name="Chen G.Z."/>
            <person name="Liu X.D."/>
            <person name="Liao X.Y."/>
            <person name="Jiang Y.T."/>
            <person name="Yu X."/>
            <person name="Hao Y."/>
            <person name="Huang J."/>
            <person name="Zhao X.W."/>
            <person name="Ke S."/>
            <person name="Chen Y.Y."/>
            <person name="Wu W.L."/>
            <person name="Hsu J.L."/>
            <person name="Lin Y.F."/>
            <person name="Huang M.D."/>
            <person name="Li C.Y."/>
            <person name="Huang L."/>
            <person name="Wang Z.W."/>
            <person name="Zhao X."/>
            <person name="Zhong W.Y."/>
            <person name="Peng D.H."/>
            <person name="Ahmad S."/>
            <person name="Lan S."/>
            <person name="Zhang J.S."/>
            <person name="Tsai W.C."/>
            <person name="Van de Peer Y."/>
            <person name="Liu Z.J."/>
        </authorList>
    </citation>
    <scope>NUCLEOTIDE SEQUENCE</scope>
    <source>
        <strain evidence="2">CP</strain>
    </source>
</reference>
<gene>
    <name evidence="2" type="ORF">QJS10_CPA01g02101</name>
</gene>
<protein>
    <submittedName>
        <fullName evidence="2">Uncharacterized protein</fullName>
    </submittedName>
</protein>
<dbReference type="Proteomes" id="UP001180020">
    <property type="component" value="Unassembled WGS sequence"/>
</dbReference>
<proteinExistence type="predicted"/>
<name>A0AAV9FFV8_ACOCL</name>
<accession>A0AAV9FFV8</accession>
<reference evidence="2" key="2">
    <citation type="submission" date="2023-06" db="EMBL/GenBank/DDBJ databases">
        <authorList>
            <person name="Ma L."/>
            <person name="Liu K.-W."/>
            <person name="Li Z."/>
            <person name="Hsiao Y.-Y."/>
            <person name="Qi Y."/>
            <person name="Fu T."/>
            <person name="Tang G."/>
            <person name="Zhang D."/>
            <person name="Sun W.-H."/>
            <person name="Liu D.-K."/>
            <person name="Li Y."/>
            <person name="Chen G.-Z."/>
            <person name="Liu X.-D."/>
            <person name="Liao X.-Y."/>
            <person name="Jiang Y.-T."/>
            <person name="Yu X."/>
            <person name="Hao Y."/>
            <person name="Huang J."/>
            <person name="Zhao X.-W."/>
            <person name="Ke S."/>
            <person name="Chen Y.-Y."/>
            <person name="Wu W.-L."/>
            <person name="Hsu J.-L."/>
            <person name="Lin Y.-F."/>
            <person name="Huang M.-D."/>
            <person name="Li C.-Y."/>
            <person name="Huang L."/>
            <person name="Wang Z.-W."/>
            <person name="Zhao X."/>
            <person name="Zhong W.-Y."/>
            <person name="Peng D.-H."/>
            <person name="Ahmad S."/>
            <person name="Lan S."/>
            <person name="Zhang J.-S."/>
            <person name="Tsai W.-C."/>
            <person name="Van De Peer Y."/>
            <person name="Liu Z.-J."/>
        </authorList>
    </citation>
    <scope>NUCLEOTIDE SEQUENCE</scope>
    <source>
        <strain evidence="2">CP</strain>
        <tissue evidence="2">Leaves</tissue>
    </source>
</reference>
<organism evidence="2 3">
    <name type="scientific">Acorus calamus</name>
    <name type="common">Sweet flag</name>
    <dbReference type="NCBI Taxonomy" id="4465"/>
    <lineage>
        <taxon>Eukaryota</taxon>
        <taxon>Viridiplantae</taxon>
        <taxon>Streptophyta</taxon>
        <taxon>Embryophyta</taxon>
        <taxon>Tracheophyta</taxon>
        <taxon>Spermatophyta</taxon>
        <taxon>Magnoliopsida</taxon>
        <taxon>Liliopsida</taxon>
        <taxon>Acoraceae</taxon>
        <taxon>Acorus</taxon>
    </lineage>
</organism>
<evidence type="ECO:0000313" key="2">
    <source>
        <dbReference type="EMBL" id="KAK1324891.1"/>
    </source>
</evidence>